<feature type="transmembrane region" description="Helical" evidence="1">
    <location>
        <begin position="188"/>
        <end position="211"/>
    </location>
</feature>
<feature type="transmembrane region" description="Helical" evidence="1">
    <location>
        <begin position="111"/>
        <end position="134"/>
    </location>
</feature>
<evidence type="ECO:0000313" key="3">
    <source>
        <dbReference type="EMBL" id="TII00907.1"/>
    </source>
</evidence>
<dbReference type="OrthoDB" id="9816138at2"/>
<feature type="transmembrane region" description="Helical" evidence="1">
    <location>
        <begin position="16"/>
        <end position="35"/>
    </location>
</feature>
<proteinExistence type="predicted"/>
<accession>A0A4T2GNU2</accession>
<dbReference type="EMBL" id="SSXO01000002">
    <property type="protein sequence ID" value="TII00197.1"/>
    <property type="molecule type" value="Genomic_DNA"/>
</dbReference>
<sequence length="255" mass="28557">MFAKLLKYEFKSVGKWYLALYALVLAIAIVVGFWLRSNVIRAETSEISNAEATLLGFVMFAFAAILITIGISTLFLIVNRFRHNIYGRQGYLTMTLPVSAHHLILSKLVTALLWSLLAAIVAILSLLVAFSISGIDEFFGAYTFVTELTDIPSILQYGFAQFVSTVHSILLIYFSISIGQLFKDYRTLMAFIAYFSISSIVGIISSLFYLSELETLYGSSFSILPNPILTFLSILLAFGYYFGTHYIMSKKLNLQ</sequence>
<keyword evidence="1" id="KW-1133">Transmembrane helix</keyword>
<evidence type="ECO:0000313" key="2">
    <source>
        <dbReference type="EMBL" id="TII00197.1"/>
    </source>
</evidence>
<comment type="caution">
    <text evidence="2">The sequence shown here is derived from an EMBL/GenBank/DDBJ whole genome shotgun (WGS) entry which is preliminary data.</text>
</comment>
<evidence type="ECO:0000313" key="4">
    <source>
        <dbReference type="Proteomes" id="UP000305165"/>
    </source>
</evidence>
<feature type="transmembrane region" description="Helical" evidence="1">
    <location>
        <begin position="55"/>
        <end position="78"/>
    </location>
</feature>
<reference evidence="2 4" key="1">
    <citation type="submission" date="2019-04" db="EMBL/GenBank/DDBJ databases">
        <title>Genome analysis of Streptococcus suis strain WUSS424.</title>
        <authorList>
            <person name="Chen H."/>
            <person name="Gao X."/>
            <person name="Wu Z."/>
        </authorList>
    </citation>
    <scope>NUCLEOTIDE SEQUENCE [LARGE SCALE GENOMIC DNA]</scope>
    <source>
        <strain evidence="2 4">WUSS424</strain>
    </source>
</reference>
<name>A0A4T2GNU2_STRSU</name>
<dbReference type="Proteomes" id="UP000305165">
    <property type="component" value="Unassembled WGS sequence"/>
</dbReference>
<dbReference type="AlphaFoldDB" id="A0A4T2GNU2"/>
<organism evidence="2 4">
    <name type="scientific">Streptococcus suis</name>
    <dbReference type="NCBI Taxonomy" id="1307"/>
    <lineage>
        <taxon>Bacteria</taxon>
        <taxon>Bacillati</taxon>
        <taxon>Bacillota</taxon>
        <taxon>Bacilli</taxon>
        <taxon>Lactobacillales</taxon>
        <taxon>Streptococcaceae</taxon>
        <taxon>Streptococcus</taxon>
    </lineage>
</organism>
<feature type="transmembrane region" description="Helical" evidence="1">
    <location>
        <begin position="154"/>
        <end position="176"/>
    </location>
</feature>
<keyword evidence="1" id="KW-0812">Transmembrane</keyword>
<gene>
    <name evidence="3" type="ORF">FAJ39_00815</name>
    <name evidence="2" type="ORF">FAJ39_03775</name>
</gene>
<evidence type="ECO:0000256" key="1">
    <source>
        <dbReference type="SAM" id="Phobius"/>
    </source>
</evidence>
<dbReference type="EMBL" id="SSXO01000001">
    <property type="protein sequence ID" value="TII00907.1"/>
    <property type="molecule type" value="Genomic_DNA"/>
</dbReference>
<protein>
    <submittedName>
        <fullName evidence="2">ABC transporter permease</fullName>
    </submittedName>
</protein>
<feature type="transmembrane region" description="Helical" evidence="1">
    <location>
        <begin position="223"/>
        <end position="242"/>
    </location>
</feature>
<keyword evidence="1" id="KW-0472">Membrane</keyword>